<evidence type="ECO:0000313" key="8">
    <source>
        <dbReference type="Proteomes" id="UP000562929"/>
    </source>
</evidence>
<evidence type="ECO:0000256" key="3">
    <source>
        <dbReference type="ARBA" id="ARBA00044493"/>
    </source>
</evidence>
<evidence type="ECO:0000256" key="1">
    <source>
        <dbReference type="ARBA" id="ARBA00006192"/>
    </source>
</evidence>
<protein>
    <submittedName>
        <fullName evidence="7">Pentatricopeptide repeat protein</fullName>
    </submittedName>
</protein>
<dbReference type="InterPro" id="IPR011990">
    <property type="entry name" value="TPR-like_helical_dom_sf"/>
</dbReference>
<evidence type="ECO:0000259" key="6">
    <source>
        <dbReference type="Pfam" id="PF23276"/>
    </source>
</evidence>
<dbReference type="InterPro" id="IPR057027">
    <property type="entry name" value="TPR_mt"/>
</dbReference>
<feature type="domain" description="Pentatricopeptide repeat-containing protein-mitochondrial" evidence="6">
    <location>
        <begin position="307"/>
        <end position="438"/>
    </location>
</feature>
<dbReference type="PANTHER" id="PTHR47447">
    <property type="entry name" value="OS03G0856100 PROTEIN"/>
    <property type="match status" value="1"/>
</dbReference>
<dbReference type="AlphaFoldDB" id="A0A8H4Q6L3"/>
<evidence type="ECO:0000313" key="7">
    <source>
        <dbReference type="EMBL" id="KAF4587515.1"/>
    </source>
</evidence>
<dbReference type="PANTHER" id="PTHR47447:SF24">
    <property type="entry name" value="PENTATRICOPEPTIDE REPEAT-CONTAINING PROTEIN"/>
    <property type="match status" value="1"/>
</dbReference>
<keyword evidence="2" id="KW-0677">Repeat</keyword>
<comment type="function">
    <text evidence="3">Regulates mitochondrial small subunit maturation by controlling 15S rRNA 5'-end processing. Localizes to the 5' precursor of the 15S rRNA in a position that is subsequently occupied by mS47 in the mature yeast mtSSU. Uses structure and sequence-specific RNA recognition, binding to a single-stranded region of the precursor and specifically recognizing bases -6 to -1. The exchange of Ccm1 for mS47 is coupled to the irreversible removal of precursor rRNA that is accompanied by conformational changes of the mitoribosomal proteins uS5m and mS26. These conformational changes signal completion of 5'-end rRNA processing through protection of the mature 5'-end of the 15S rRNA and stabilization of mS47. The removal of the 5' precursor together with the dissociation of Ccm1 may be catalyzed by the 5'-3' exoribonuclease Pet127. Involved in the specific removal of group I introns in mitochondrial encoded transcripts.</text>
</comment>
<gene>
    <name evidence="7" type="ORF">GQ602_004208</name>
</gene>
<dbReference type="Proteomes" id="UP000562929">
    <property type="component" value="Unassembled WGS sequence"/>
</dbReference>
<dbReference type="OrthoDB" id="747253at2759"/>
<reference evidence="7 8" key="1">
    <citation type="journal article" date="2020" name="G3 (Bethesda)">
        <title>Genetic Underpinnings of Host Manipulation by Ophiocordyceps as Revealed by Comparative Transcriptomics.</title>
        <authorList>
            <person name="Will I."/>
            <person name="Das B."/>
            <person name="Trinh T."/>
            <person name="Brachmann A."/>
            <person name="Ohm R.A."/>
            <person name="de Bekker C."/>
        </authorList>
    </citation>
    <scope>NUCLEOTIDE SEQUENCE [LARGE SCALE GENOMIC DNA]</scope>
    <source>
        <strain evidence="7 8">EC05</strain>
    </source>
</reference>
<evidence type="ECO:0000256" key="4">
    <source>
        <dbReference type="ARBA" id="ARBA00044511"/>
    </source>
</evidence>
<proteinExistence type="inferred from homology"/>
<sequence>MRSGRIWHRCLLQASRCPSWQLPVRISNAASCRSRRQTRLYSAVSSDSLAEEPIERIISWEERLFGPTPPTETALKQSSIEELSTALMAMRPPQEWKPAFGQNFDRHSRIIQIVRHMVGVRNQAPNLFIYECMMDAMADPLGSADGVQKLLEDMQSQGIKPSLAICYSALAALAVHPDYKLRQDVLTLMRDLWFPVDTAAQQNVVVGLLRDEQYELAYARLMRMIEQDARIEAWVLDLFIMVFGKLGYLDEMLVLMHHRRTIEGASEEVMTTLFYYLLDVCSEAFHLDGTVFAWEATVKNSKVQPPDGIVENVLATAARHGKPQLATEALDMLSKRAWNLLPHHYEAVVEAFAASGDMAGALRILCIMRRKRDILIKRDHTRSLKQAMEQSPTLVARAEAAARALAAEQKLPTALVGAIVEARAEISDSEAAMPLYNDMSSLCDTAADPLTMQTLMEHTTSNDTLRTIACQYAASVPPGSDPRRHPRDYIKLIPACAAAGEMDLAFRFAIHAVGSGRSREPLTWFKPLMDYAAAREDSRIWLIVEELRKRSDGEALVTVRLAMEQMKMAKKVSDRRRD</sequence>
<feature type="repeat" description="PPR" evidence="5">
    <location>
        <begin position="126"/>
        <end position="161"/>
    </location>
</feature>
<comment type="subunit">
    <text evidence="4">Binds to mitochondrial small subunit 15S rRNA.</text>
</comment>
<comment type="caution">
    <text evidence="7">The sequence shown here is derived from an EMBL/GenBank/DDBJ whole genome shotgun (WGS) entry which is preliminary data.</text>
</comment>
<dbReference type="PROSITE" id="PS51375">
    <property type="entry name" value="PPR"/>
    <property type="match status" value="1"/>
</dbReference>
<keyword evidence="8" id="KW-1185">Reference proteome</keyword>
<evidence type="ECO:0000256" key="5">
    <source>
        <dbReference type="PROSITE-ProRule" id="PRU00708"/>
    </source>
</evidence>
<name>A0A8H4Q6L3_9HYPO</name>
<dbReference type="InterPro" id="IPR002885">
    <property type="entry name" value="PPR_rpt"/>
</dbReference>
<dbReference type="Pfam" id="PF23276">
    <property type="entry name" value="TPR_24"/>
    <property type="match status" value="1"/>
</dbReference>
<dbReference type="EMBL" id="JAACLJ010000004">
    <property type="protein sequence ID" value="KAF4587515.1"/>
    <property type="molecule type" value="Genomic_DNA"/>
</dbReference>
<accession>A0A8H4Q6L3</accession>
<organism evidence="7 8">
    <name type="scientific">Ophiocordyceps camponoti-floridani</name>
    <dbReference type="NCBI Taxonomy" id="2030778"/>
    <lineage>
        <taxon>Eukaryota</taxon>
        <taxon>Fungi</taxon>
        <taxon>Dikarya</taxon>
        <taxon>Ascomycota</taxon>
        <taxon>Pezizomycotina</taxon>
        <taxon>Sordariomycetes</taxon>
        <taxon>Hypocreomycetidae</taxon>
        <taxon>Hypocreales</taxon>
        <taxon>Ophiocordycipitaceae</taxon>
        <taxon>Ophiocordyceps</taxon>
    </lineage>
</organism>
<dbReference type="Gene3D" id="1.25.40.10">
    <property type="entry name" value="Tetratricopeptide repeat domain"/>
    <property type="match status" value="2"/>
</dbReference>
<evidence type="ECO:0000256" key="2">
    <source>
        <dbReference type="ARBA" id="ARBA00022737"/>
    </source>
</evidence>
<comment type="similarity">
    <text evidence="1">Belongs to the CCM1 family.</text>
</comment>